<feature type="domain" description="C2" evidence="1">
    <location>
        <begin position="4"/>
        <end position="129"/>
    </location>
</feature>
<dbReference type="PROSITE" id="PS50004">
    <property type="entry name" value="C2"/>
    <property type="match status" value="1"/>
</dbReference>
<keyword evidence="3" id="KW-1185">Reference proteome</keyword>
<dbReference type="CDD" id="cd00030">
    <property type="entry name" value="C2"/>
    <property type="match status" value="1"/>
</dbReference>
<dbReference type="SUPFAM" id="SSF54001">
    <property type="entry name" value="Cysteine proteinases"/>
    <property type="match status" value="1"/>
</dbReference>
<dbReference type="GeneID" id="68103927"/>
<name>A0AA88GXB8_NAELO</name>
<dbReference type="Proteomes" id="UP000816034">
    <property type="component" value="Unassembled WGS sequence"/>
</dbReference>
<gene>
    <name evidence="2" type="ORF">C9374_011473</name>
</gene>
<dbReference type="InterPro" id="IPR035892">
    <property type="entry name" value="C2_domain_sf"/>
</dbReference>
<dbReference type="InterPro" id="IPR000008">
    <property type="entry name" value="C2_dom"/>
</dbReference>
<dbReference type="InterPro" id="IPR038765">
    <property type="entry name" value="Papain-like_cys_pep_sf"/>
</dbReference>
<proteinExistence type="predicted"/>
<accession>A0AA88GXB8</accession>
<dbReference type="AlphaFoldDB" id="A0AA88GXB8"/>
<evidence type="ECO:0000259" key="1">
    <source>
        <dbReference type="PROSITE" id="PS50004"/>
    </source>
</evidence>
<dbReference type="Gene3D" id="2.60.40.150">
    <property type="entry name" value="C2 domain"/>
    <property type="match status" value="1"/>
</dbReference>
<dbReference type="RefSeq" id="XP_044554642.1">
    <property type="nucleotide sequence ID" value="XM_044687132.1"/>
</dbReference>
<dbReference type="PANTHER" id="PTHR47800:SF5">
    <property type="entry name" value="FER-1-LIKE PROTEIN 6"/>
    <property type="match status" value="1"/>
</dbReference>
<dbReference type="SMART" id="SM00239">
    <property type="entry name" value="C2"/>
    <property type="match status" value="1"/>
</dbReference>
<protein>
    <recommendedName>
        <fullName evidence="1">C2 domain-containing protein</fullName>
    </recommendedName>
</protein>
<dbReference type="Pfam" id="PF00168">
    <property type="entry name" value="C2"/>
    <property type="match status" value="1"/>
</dbReference>
<comment type="caution">
    <text evidence="2">The sequence shown here is derived from an EMBL/GenBank/DDBJ whole genome shotgun (WGS) entry which is preliminary data.</text>
</comment>
<organism evidence="2 3">
    <name type="scientific">Naegleria lovaniensis</name>
    <name type="common">Amoeba</name>
    <dbReference type="NCBI Taxonomy" id="51637"/>
    <lineage>
        <taxon>Eukaryota</taxon>
        <taxon>Discoba</taxon>
        <taxon>Heterolobosea</taxon>
        <taxon>Tetramitia</taxon>
        <taxon>Eutetramitia</taxon>
        <taxon>Vahlkampfiidae</taxon>
        <taxon>Naegleria</taxon>
    </lineage>
</organism>
<evidence type="ECO:0000313" key="3">
    <source>
        <dbReference type="Proteomes" id="UP000816034"/>
    </source>
</evidence>
<reference evidence="2 3" key="1">
    <citation type="journal article" date="2018" name="BMC Genomics">
        <title>The genome of Naegleria lovaniensis, the basis for a comparative approach to unravel pathogenicity factors of the human pathogenic amoeba N. fowleri.</title>
        <authorList>
            <person name="Liechti N."/>
            <person name="Schurch N."/>
            <person name="Bruggmann R."/>
            <person name="Wittwer M."/>
        </authorList>
    </citation>
    <scope>NUCLEOTIDE SEQUENCE [LARGE SCALE GENOMIC DNA]</scope>
    <source>
        <strain evidence="2 3">ATCC 30569</strain>
    </source>
</reference>
<dbReference type="PANTHER" id="PTHR47800">
    <property type="entry name" value="C2 DOMAIN-CONTAINING PROTEIN"/>
    <property type="match status" value="1"/>
</dbReference>
<sequence>MPITPKHFGVDKSFSTPSSKKSHLKVTIIEAKNLINTDQGKNDFSDPYCIVWLGGKHKNKYRTSTIKDNLNPVWNESFQIPLDHDPEQYVLICQLYDKDIFTSDDSLGFTAVSLSCLNLKEKEDFYMWLPLQGVEKGTLRIKLTPLDFSIRDGFVTEHDDQIPQIDLTNFLKEYKNERGRGFKSRGRSLQSILSGNISEKESHRLDQLFGVTYLEDVYNELRTGDIILHSGKGTFSKAIQLGFSSTWSHLSLIVKNPPRDLLKLYNVPLPDDSTSTIQTSYSSIYVVESETDTVDNKEGGGIQFVELRQWLLDYLKRDPTDLCVLRRLTVPGSNNDGSLQDSFSNLTPYLYDAHTKKYETSKSELLKCVIKRNTARNDSNVFCSEFVAECFIRMGLLPSNTITCNYGPKDFSTETNLVNTVLLKGAQFSQERRIRVREWDEEHGWKLSDNEESDVIPGAIQVTEEDEKQTIHP</sequence>
<dbReference type="SUPFAM" id="SSF49562">
    <property type="entry name" value="C2 domain (Calcium/lipid-binding domain, CaLB)"/>
    <property type="match status" value="1"/>
</dbReference>
<dbReference type="EMBL" id="PYSW02000004">
    <property type="protein sequence ID" value="KAG2392748.1"/>
    <property type="molecule type" value="Genomic_DNA"/>
</dbReference>
<dbReference type="GO" id="GO:0010628">
    <property type="term" value="P:positive regulation of gene expression"/>
    <property type="evidence" value="ECO:0007669"/>
    <property type="project" value="TreeGrafter"/>
</dbReference>
<dbReference type="Gene3D" id="3.90.1720.10">
    <property type="entry name" value="endopeptidase domain like (from Nostoc punctiforme)"/>
    <property type="match status" value="1"/>
</dbReference>
<evidence type="ECO:0000313" key="2">
    <source>
        <dbReference type="EMBL" id="KAG2392748.1"/>
    </source>
</evidence>